<reference evidence="1" key="1">
    <citation type="submission" date="2018-02" db="EMBL/GenBank/DDBJ databases">
        <title>Rhizophora mucronata_Transcriptome.</title>
        <authorList>
            <person name="Meera S.P."/>
            <person name="Sreeshan A."/>
            <person name="Augustine A."/>
        </authorList>
    </citation>
    <scope>NUCLEOTIDE SEQUENCE</scope>
    <source>
        <tissue evidence="1">Leaf</tissue>
    </source>
</reference>
<organism evidence="1">
    <name type="scientific">Rhizophora mucronata</name>
    <name type="common">Asiatic mangrove</name>
    <dbReference type="NCBI Taxonomy" id="61149"/>
    <lineage>
        <taxon>Eukaryota</taxon>
        <taxon>Viridiplantae</taxon>
        <taxon>Streptophyta</taxon>
        <taxon>Embryophyta</taxon>
        <taxon>Tracheophyta</taxon>
        <taxon>Spermatophyta</taxon>
        <taxon>Magnoliopsida</taxon>
        <taxon>eudicotyledons</taxon>
        <taxon>Gunneridae</taxon>
        <taxon>Pentapetalae</taxon>
        <taxon>rosids</taxon>
        <taxon>fabids</taxon>
        <taxon>Malpighiales</taxon>
        <taxon>Rhizophoraceae</taxon>
        <taxon>Rhizophora</taxon>
    </lineage>
</organism>
<name>A0A2P2QIX0_RHIMU</name>
<protein>
    <submittedName>
        <fullName evidence="1">Uncharacterized protein</fullName>
    </submittedName>
</protein>
<accession>A0A2P2QIX0</accession>
<dbReference type="EMBL" id="GGEC01086417">
    <property type="protein sequence ID" value="MBX66901.1"/>
    <property type="molecule type" value="Transcribed_RNA"/>
</dbReference>
<proteinExistence type="predicted"/>
<dbReference type="AlphaFoldDB" id="A0A2P2QIX0"/>
<evidence type="ECO:0000313" key="1">
    <source>
        <dbReference type="EMBL" id="MBX66901.1"/>
    </source>
</evidence>
<sequence>MILSGTLSFGFIATKIVPFQMQKTVQKQLQLYCITVNS</sequence>